<gene>
    <name evidence="2" type="ORF">SY85_23770</name>
</gene>
<dbReference type="GO" id="GO:0003677">
    <property type="term" value="F:DNA binding"/>
    <property type="evidence" value="ECO:0007669"/>
    <property type="project" value="InterPro"/>
</dbReference>
<accession>A0A172U2T1</accession>
<dbReference type="KEGG" id="fla:SY85_23770"/>
<dbReference type="Pfam" id="PF01272">
    <property type="entry name" value="GreA_GreB"/>
    <property type="match status" value="1"/>
</dbReference>
<evidence type="ECO:0000313" key="2">
    <source>
        <dbReference type="EMBL" id="ANE53691.1"/>
    </source>
</evidence>
<dbReference type="PANTHER" id="PTHR30437">
    <property type="entry name" value="TRANSCRIPTION ELONGATION FACTOR GREA"/>
    <property type="match status" value="1"/>
</dbReference>
<reference evidence="2 3" key="2">
    <citation type="journal article" date="2016" name="Int. J. Syst. Evol. Microbiol.">
        <title>Flavisolibacter tropicus sp. nov., isolated from tropical soil.</title>
        <authorList>
            <person name="Lee J.J."/>
            <person name="Kang M.S."/>
            <person name="Kim G.S."/>
            <person name="Lee C.S."/>
            <person name="Lim S."/>
            <person name="Lee J."/>
            <person name="Roh S.H."/>
            <person name="Kang H."/>
            <person name="Ha J.M."/>
            <person name="Bae S."/>
            <person name="Jung H.Y."/>
            <person name="Kim M.K."/>
        </authorList>
    </citation>
    <scope>NUCLEOTIDE SEQUENCE [LARGE SCALE GENOMIC DNA]</scope>
    <source>
        <strain evidence="2 3">LCS9</strain>
    </source>
</reference>
<dbReference type="STRING" id="1492898.SY85_23770"/>
<reference evidence="3" key="1">
    <citation type="submission" date="2015-01" db="EMBL/GenBank/DDBJ databases">
        <title>Flavisolibacter sp./LCS9/ whole genome sequencing.</title>
        <authorList>
            <person name="Kim M.K."/>
            <person name="Srinivasan S."/>
            <person name="Lee J.-J."/>
        </authorList>
    </citation>
    <scope>NUCLEOTIDE SEQUENCE [LARGE SCALE GENOMIC DNA]</scope>
    <source>
        <strain evidence="3">LCS9</strain>
    </source>
</reference>
<dbReference type="Proteomes" id="UP000077177">
    <property type="component" value="Chromosome"/>
</dbReference>
<dbReference type="InterPro" id="IPR036953">
    <property type="entry name" value="GreA/GreB_C_sf"/>
</dbReference>
<name>A0A172U2T1_9BACT</name>
<dbReference type="SUPFAM" id="SSF54534">
    <property type="entry name" value="FKBP-like"/>
    <property type="match status" value="1"/>
</dbReference>
<evidence type="ECO:0000259" key="1">
    <source>
        <dbReference type="Pfam" id="PF01272"/>
    </source>
</evidence>
<dbReference type="InterPro" id="IPR001437">
    <property type="entry name" value="Tscrpt_elong_fac_GreA/B_C"/>
</dbReference>
<proteinExistence type="predicted"/>
<dbReference type="GO" id="GO:0070063">
    <property type="term" value="F:RNA polymerase binding"/>
    <property type="evidence" value="ECO:0007669"/>
    <property type="project" value="InterPro"/>
</dbReference>
<protein>
    <recommendedName>
        <fullName evidence="1">Transcription elongation factor GreA/GreB C-terminal domain-containing protein</fullName>
    </recommendedName>
</protein>
<dbReference type="PIRSF" id="PIRSF006092">
    <property type="entry name" value="GreA_GreB"/>
    <property type="match status" value="1"/>
</dbReference>
<dbReference type="AlphaFoldDB" id="A0A172U2T1"/>
<dbReference type="Gene3D" id="3.10.50.30">
    <property type="entry name" value="Transcription elongation factor, GreA/GreB, C-terminal domain"/>
    <property type="match status" value="1"/>
</dbReference>
<dbReference type="GO" id="GO:0032784">
    <property type="term" value="P:regulation of DNA-templated transcription elongation"/>
    <property type="evidence" value="ECO:0007669"/>
    <property type="project" value="InterPro"/>
</dbReference>
<dbReference type="GO" id="GO:0006354">
    <property type="term" value="P:DNA-templated transcription elongation"/>
    <property type="evidence" value="ECO:0007669"/>
    <property type="project" value="TreeGrafter"/>
</dbReference>
<organism evidence="2 3">
    <name type="scientific">Flavisolibacter tropicus</name>
    <dbReference type="NCBI Taxonomy" id="1492898"/>
    <lineage>
        <taxon>Bacteria</taxon>
        <taxon>Pseudomonadati</taxon>
        <taxon>Bacteroidota</taxon>
        <taxon>Chitinophagia</taxon>
        <taxon>Chitinophagales</taxon>
        <taxon>Chitinophagaceae</taxon>
        <taxon>Flavisolibacter</taxon>
    </lineage>
</organism>
<dbReference type="InterPro" id="IPR023459">
    <property type="entry name" value="Tscrpt_elong_fac_GreA/B_fam"/>
</dbReference>
<dbReference type="PANTHER" id="PTHR30437:SF5">
    <property type="entry name" value="REGULATOR OF NUCLEOSIDE DIPHOSPHATE KINASE"/>
    <property type="match status" value="1"/>
</dbReference>
<keyword evidence="3" id="KW-1185">Reference proteome</keyword>
<sequence>MDYLRKNKGLINDGRIASLVRRIEQANVLCEDELPWNVACLNSRVSIRDKMVRLDYTYTIVLPEQADHRKCKVSVFSPIGSALFGNKRGDEIFWHAPNGKRYFTITAVSRYVK</sequence>
<evidence type="ECO:0000313" key="3">
    <source>
        <dbReference type="Proteomes" id="UP000077177"/>
    </source>
</evidence>
<dbReference type="EMBL" id="CP011390">
    <property type="protein sequence ID" value="ANE53691.1"/>
    <property type="molecule type" value="Genomic_DNA"/>
</dbReference>
<feature type="domain" description="Transcription elongation factor GreA/GreB C-terminal" evidence="1">
    <location>
        <begin position="40"/>
        <end position="109"/>
    </location>
</feature>